<evidence type="ECO:0000313" key="2">
    <source>
        <dbReference type="Proteomes" id="UP000007360"/>
    </source>
</evidence>
<dbReference type="RefSeq" id="WP_004030122.1">
    <property type="nucleotide sequence ID" value="NZ_AMPO01000003.1"/>
</dbReference>
<accession>K2RCW6</accession>
<dbReference type="OrthoDB" id="175699at2157"/>
<protein>
    <recommendedName>
        <fullName evidence="3">SAM-dependent methyltransferase</fullName>
    </recommendedName>
</protein>
<dbReference type="PATRIC" id="fig|1204725.3.peg.896"/>
<dbReference type="AlphaFoldDB" id="K2RCW6"/>
<dbReference type="EMBL" id="AMPO01000003">
    <property type="protein sequence ID" value="EKF86179.1"/>
    <property type="molecule type" value="Genomic_DNA"/>
</dbReference>
<gene>
    <name evidence="1" type="ORF">A994_04465</name>
</gene>
<keyword evidence="2" id="KW-1185">Reference proteome</keyword>
<reference evidence="1 2" key="1">
    <citation type="journal article" date="2012" name="J. Bacteriol.">
        <title>Draft genome sequence of Methanobacterium formicicum DSM 3637, an archaebacterium isolated from the methane producer amoeba Pelomyxa palustris.</title>
        <authorList>
            <person name="Gutierrez G."/>
        </authorList>
    </citation>
    <scope>NUCLEOTIDE SEQUENCE [LARGE SCALE GENOMIC DNA]</scope>
    <source>
        <strain evidence="2">DSM 3637 / PP1</strain>
    </source>
</reference>
<name>K2RCW6_METFP</name>
<evidence type="ECO:0008006" key="3">
    <source>
        <dbReference type="Google" id="ProtNLM"/>
    </source>
</evidence>
<organism evidence="1 2">
    <name type="scientific">Methanobacterium formicicum (strain DSM 3637 / PP1)</name>
    <dbReference type="NCBI Taxonomy" id="1204725"/>
    <lineage>
        <taxon>Archaea</taxon>
        <taxon>Methanobacteriati</taxon>
        <taxon>Methanobacteriota</taxon>
        <taxon>Methanomada group</taxon>
        <taxon>Methanobacteria</taxon>
        <taxon>Methanobacteriales</taxon>
        <taxon>Methanobacteriaceae</taxon>
        <taxon>Methanobacterium</taxon>
    </lineage>
</organism>
<evidence type="ECO:0000313" key="1">
    <source>
        <dbReference type="EMBL" id="EKF86179.1"/>
    </source>
</evidence>
<comment type="caution">
    <text evidence="1">The sequence shown here is derived from an EMBL/GenBank/DDBJ whole genome shotgun (WGS) entry which is preliminary data.</text>
</comment>
<proteinExistence type="predicted"/>
<dbReference type="Proteomes" id="UP000007360">
    <property type="component" value="Unassembled WGS sequence"/>
</dbReference>
<sequence length="226" mass="25926">MGIKYESVVPWGRSYPEYVDMFNLTPPDLNKPILSCGDGPASFNSSMNQKGKTVVSIDPVYRLSRTEIENRIAETSKIVMAQTKKNQDKFVWSGIGSVEELFKIRIESMKEFLSDYEAGKHAKRYITAELPFLPFKSDEFDLALSSHFLFLYTENLSLEFHLKSIDEMLRVSKEVRIFPLLDMNATTSTYVNPVIDGFSRKGYDVETVRVNYEFQKGGNLMLKIIK</sequence>